<organism evidence="4 5">
    <name type="scientific">Laetiporus sulphureus 93-53</name>
    <dbReference type="NCBI Taxonomy" id="1314785"/>
    <lineage>
        <taxon>Eukaryota</taxon>
        <taxon>Fungi</taxon>
        <taxon>Dikarya</taxon>
        <taxon>Basidiomycota</taxon>
        <taxon>Agaricomycotina</taxon>
        <taxon>Agaricomycetes</taxon>
        <taxon>Polyporales</taxon>
        <taxon>Laetiporus</taxon>
    </lineage>
</organism>
<keyword evidence="3" id="KW-0732">Signal</keyword>
<keyword evidence="2" id="KW-0812">Transmembrane</keyword>
<dbReference type="InParanoid" id="A0A165GEG7"/>
<sequence length="167" mass="17846">LLVCSLLYATLGRAAGNDTDLVCRPFGTCEPCPADALNEPFCQPFGNRRLMHCAPASAPSPSPPTPDAPNPDPDTPPPPPHEPGTAHRPAPDSEARPGEIPAWESCGRIVQKERADFYEFFACNFAIALVALVVLFARSKRLQAMHARQLAARIGLVRGIPGGWANG</sequence>
<keyword evidence="2" id="KW-1133">Transmembrane helix</keyword>
<evidence type="ECO:0000256" key="3">
    <source>
        <dbReference type="SAM" id="SignalP"/>
    </source>
</evidence>
<evidence type="ECO:0000313" key="5">
    <source>
        <dbReference type="Proteomes" id="UP000076871"/>
    </source>
</evidence>
<dbReference type="GeneID" id="63820926"/>
<proteinExistence type="predicted"/>
<feature type="region of interest" description="Disordered" evidence="1">
    <location>
        <begin position="53"/>
        <end position="100"/>
    </location>
</feature>
<dbReference type="Proteomes" id="UP000076871">
    <property type="component" value="Unassembled WGS sequence"/>
</dbReference>
<dbReference type="AlphaFoldDB" id="A0A165GEG7"/>
<dbReference type="InterPro" id="IPR008657">
    <property type="entry name" value="JTB"/>
</dbReference>
<name>A0A165GEG7_9APHY</name>
<keyword evidence="5" id="KW-1185">Reference proteome</keyword>
<feature type="compositionally biased region" description="Pro residues" evidence="1">
    <location>
        <begin position="58"/>
        <end position="82"/>
    </location>
</feature>
<evidence type="ECO:0000256" key="1">
    <source>
        <dbReference type="SAM" id="MobiDB-lite"/>
    </source>
</evidence>
<keyword evidence="2" id="KW-0472">Membrane</keyword>
<feature type="non-terminal residue" evidence="4">
    <location>
        <position position="1"/>
    </location>
</feature>
<feature type="transmembrane region" description="Helical" evidence="2">
    <location>
        <begin position="117"/>
        <end position="137"/>
    </location>
</feature>
<feature type="signal peptide" evidence="3">
    <location>
        <begin position="1"/>
        <end position="16"/>
    </location>
</feature>
<dbReference type="GO" id="GO:0016020">
    <property type="term" value="C:membrane"/>
    <property type="evidence" value="ECO:0007669"/>
    <property type="project" value="InterPro"/>
</dbReference>
<protein>
    <recommendedName>
        <fullName evidence="6">CDR ABC transporter domain-containing protein</fullName>
    </recommendedName>
</protein>
<evidence type="ECO:0000313" key="4">
    <source>
        <dbReference type="EMBL" id="KZT10237.1"/>
    </source>
</evidence>
<dbReference type="EMBL" id="KV427609">
    <property type="protein sequence ID" value="KZT10237.1"/>
    <property type="molecule type" value="Genomic_DNA"/>
</dbReference>
<dbReference type="Pfam" id="PF05439">
    <property type="entry name" value="JTB"/>
    <property type="match status" value="1"/>
</dbReference>
<accession>A0A165GEG7</accession>
<dbReference type="OrthoDB" id="2525787at2759"/>
<feature type="chain" id="PRO_5007858177" description="CDR ABC transporter domain-containing protein" evidence="3">
    <location>
        <begin position="17"/>
        <end position="167"/>
    </location>
</feature>
<dbReference type="RefSeq" id="XP_040767977.1">
    <property type="nucleotide sequence ID" value="XM_040903896.1"/>
</dbReference>
<evidence type="ECO:0000256" key="2">
    <source>
        <dbReference type="SAM" id="Phobius"/>
    </source>
</evidence>
<gene>
    <name evidence="4" type="ORF">LAESUDRAFT_645045</name>
</gene>
<reference evidence="4 5" key="1">
    <citation type="journal article" date="2016" name="Mol. Biol. Evol.">
        <title>Comparative Genomics of Early-Diverging Mushroom-Forming Fungi Provides Insights into the Origins of Lignocellulose Decay Capabilities.</title>
        <authorList>
            <person name="Nagy L.G."/>
            <person name="Riley R."/>
            <person name="Tritt A."/>
            <person name="Adam C."/>
            <person name="Daum C."/>
            <person name="Floudas D."/>
            <person name="Sun H."/>
            <person name="Yadav J.S."/>
            <person name="Pangilinan J."/>
            <person name="Larsson K.H."/>
            <person name="Matsuura K."/>
            <person name="Barry K."/>
            <person name="Labutti K."/>
            <person name="Kuo R."/>
            <person name="Ohm R.A."/>
            <person name="Bhattacharya S.S."/>
            <person name="Shirouzu T."/>
            <person name="Yoshinaga Y."/>
            <person name="Martin F.M."/>
            <person name="Grigoriev I.V."/>
            <person name="Hibbett D.S."/>
        </authorList>
    </citation>
    <scope>NUCLEOTIDE SEQUENCE [LARGE SCALE GENOMIC DNA]</scope>
    <source>
        <strain evidence="4 5">93-53</strain>
    </source>
</reference>
<evidence type="ECO:0008006" key="6">
    <source>
        <dbReference type="Google" id="ProtNLM"/>
    </source>
</evidence>